<name>A0A645GIP5_9ZZZZ</name>
<protein>
    <submittedName>
        <fullName evidence="1">Uncharacterized protein</fullName>
    </submittedName>
</protein>
<reference evidence="1" key="1">
    <citation type="submission" date="2019-08" db="EMBL/GenBank/DDBJ databases">
        <authorList>
            <person name="Kucharzyk K."/>
            <person name="Murdoch R.W."/>
            <person name="Higgins S."/>
            <person name="Loffler F."/>
        </authorList>
    </citation>
    <scope>NUCLEOTIDE SEQUENCE</scope>
</reference>
<evidence type="ECO:0000313" key="1">
    <source>
        <dbReference type="EMBL" id="MPN25679.1"/>
    </source>
</evidence>
<dbReference type="EMBL" id="VSSQ01074939">
    <property type="protein sequence ID" value="MPN25679.1"/>
    <property type="molecule type" value="Genomic_DNA"/>
</dbReference>
<sequence>MENNSEYLITNTFQILIEPRWVLPTKFLLHHDASHKICKKNGTAYVL</sequence>
<accession>A0A645GIP5</accession>
<comment type="caution">
    <text evidence="1">The sequence shown here is derived from an EMBL/GenBank/DDBJ whole genome shotgun (WGS) entry which is preliminary data.</text>
</comment>
<proteinExistence type="predicted"/>
<dbReference type="AlphaFoldDB" id="A0A645GIP5"/>
<gene>
    <name evidence="1" type="ORF">SDC9_173091</name>
</gene>
<organism evidence="1">
    <name type="scientific">bioreactor metagenome</name>
    <dbReference type="NCBI Taxonomy" id="1076179"/>
    <lineage>
        <taxon>unclassified sequences</taxon>
        <taxon>metagenomes</taxon>
        <taxon>ecological metagenomes</taxon>
    </lineage>
</organism>